<evidence type="ECO:0000256" key="6">
    <source>
        <dbReference type="ARBA" id="ARBA00022771"/>
    </source>
</evidence>
<evidence type="ECO:0000256" key="1">
    <source>
        <dbReference type="ARBA" id="ARBA00004123"/>
    </source>
</evidence>
<dbReference type="InterPro" id="IPR016181">
    <property type="entry name" value="Acyl_CoA_acyltransferase"/>
</dbReference>
<accession>A0A9W8AV75</accession>
<dbReference type="EMBL" id="JANBPY010000614">
    <property type="protein sequence ID" value="KAJ1965258.1"/>
    <property type="molecule type" value="Genomic_DNA"/>
</dbReference>
<dbReference type="Proteomes" id="UP001150925">
    <property type="component" value="Unassembled WGS sequence"/>
</dbReference>
<evidence type="ECO:0000256" key="9">
    <source>
        <dbReference type="ARBA" id="ARBA00023015"/>
    </source>
</evidence>
<evidence type="ECO:0000256" key="10">
    <source>
        <dbReference type="ARBA" id="ARBA00023163"/>
    </source>
</evidence>
<evidence type="ECO:0000256" key="2">
    <source>
        <dbReference type="ARBA" id="ARBA00010107"/>
    </source>
</evidence>
<dbReference type="Pfam" id="PF01853">
    <property type="entry name" value="MOZ_SAS"/>
    <property type="match status" value="1"/>
</dbReference>
<dbReference type="GO" id="GO:0008270">
    <property type="term" value="F:zinc ion binding"/>
    <property type="evidence" value="ECO:0007669"/>
    <property type="project" value="UniProtKB-KW"/>
</dbReference>
<dbReference type="GO" id="GO:0005634">
    <property type="term" value="C:nucleus"/>
    <property type="evidence" value="ECO:0007669"/>
    <property type="project" value="UniProtKB-SubCell"/>
</dbReference>
<keyword evidence="9" id="KW-0805">Transcription regulation</keyword>
<feature type="compositionally biased region" description="Polar residues" evidence="14">
    <location>
        <begin position="10"/>
        <end position="19"/>
    </location>
</feature>
<evidence type="ECO:0000256" key="7">
    <source>
        <dbReference type="ARBA" id="ARBA00022833"/>
    </source>
</evidence>
<evidence type="ECO:0000256" key="3">
    <source>
        <dbReference type="ARBA" id="ARBA00013184"/>
    </source>
</evidence>
<dbReference type="InterPro" id="IPR036388">
    <property type="entry name" value="WH-like_DNA-bd_sf"/>
</dbReference>
<dbReference type="SUPFAM" id="SSF55729">
    <property type="entry name" value="Acyl-CoA N-acyltransferases (Nat)"/>
    <property type="match status" value="1"/>
</dbReference>
<keyword evidence="8" id="KW-0007">Acetylation</keyword>
<keyword evidence="4" id="KW-0808">Transferase</keyword>
<dbReference type="AlphaFoldDB" id="A0A9W8AV75"/>
<evidence type="ECO:0000259" key="15">
    <source>
        <dbReference type="PROSITE" id="PS51726"/>
    </source>
</evidence>
<dbReference type="Gene3D" id="3.30.60.60">
    <property type="entry name" value="N-acetyl transferase-like"/>
    <property type="match status" value="1"/>
</dbReference>
<dbReference type="PANTHER" id="PTHR10615:SF219">
    <property type="entry name" value="HISTONE ACETYLTRANSFERASE KAT5"/>
    <property type="match status" value="1"/>
</dbReference>
<reference evidence="16" key="1">
    <citation type="submission" date="2022-07" db="EMBL/GenBank/DDBJ databases">
        <title>Phylogenomic reconstructions and comparative analyses of Kickxellomycotina fungi.</title>
        <authorList>
            <person name="Reynolds N.K."/>
            <person name="Stajich J.E."/>
            <person name="Barry K."/>
            <person name="Grigoriev I.V."/>
            <person name="Crous P."/>
            <person name="Smith M.E."/>
        </authorList>
    </citation>
    <scope>NUCLEOTIDE SEQUENCE</scope>
    <source>
        <strain evidence="16">RSA 1196</strain>
    </source>
</reference>
<protein>
    <recommendedName>
        <fullName evidence="3">histone acetyltransferase</fullName>
        <ecNumber evidence="3">2.3.1.48</ecNumber>
    </recommendedName>
</protein>
<dbReference type="GO" id="GO:0046972">
    <property type="term" value="F:histone H4K16 acetyltransferase activity"/>
    <property type="evidence" value="ECO:0007669"/>
    <property type="project" value="TreeGrafter"/>
</dbReference>
<keyword evidence="7" id="KW-0862">Zinc</keyword>
<evidence type="ECO:0000313" key="17">
    <source>
        <dbReference type="Proteomes" id="UP001150925"/>
    </source>
</evidence>
<dbReference type="GO" id="GO:0035267">
    <property type="term" value="C:NuA4 histone acetyltransferase complex"/>
    <property type="evidence" value="ECO:0007669"/>
    <property type="project" value="TreeGrafter"/>
</dbReference>
<dbReference type="EC" id="2.3.1.48" evidence="3"/>
<evidence type="ECO:0000256" key="8">
    <source>
        <dbReference type="ARBA" id="ARBA00022990"/>
    </source>
</evidence>
<keyword evidence="11" id="KW-0539">Nucleus</keyword>
<evidence type="ECO:0000256" key="4">
    <source>
        <dbReference type="ARBA" id="ARBA00022679"/>
    </source>
</evidence>
<comment type="caution">
    <text evidence="16">The sequence shown here is derived from an EMBL/GenBank/DDBJ whole genome shotgun (WGS) entry which is preliminary data.</text>
</comment>
<dbReference type="Pfam" id="PF17772">
    <property type="entry name" value="zf-MYST"/>
    <property type="match status" value="1"/>
</dbReference>
<evidence type="ECO:0000256" key="12">
    <source>
        <dbReference type="ARBA" id="ARBA00023315"/>
    </source>
</evidence>
<feature type="region of interest" description="Disordered" evidence="14">
    <location>
        <begin position="1"/>
        <end position="91"/>
    </location>
</feature>
<keyword evidence="10" id="KW-0804">Transcription</keyword>
<dbReference type="PANTHER" id="PTHR10615">
    <property type="entry name" value="HISTONE ACETYLTRANSFERASE"/>
    <property type="match status" value="1"/>
</dbReference>
<comment type="subcellular location">
    <subcellularLocation>
        <location evidence="1">Nucleus</location>
    </subcellularLocation>
</comment>
<evidence type="ECO:0000256" key="14">
    <source>
        <dbReference type="SAM" id="MobiDB-lite"/>
    </source>
</evidence>
<dbReference type="OrthoDB" id="787137at2759"/>
<keyword evidence="12" id="KW-0012">Acyltransferase</keyword>
<organism evidence="16 17">
    <name type="scientific">Dispira parvispora</name>
    <dbReference type="NCBI Taxonomy" id="1520584"/>
    <lineage>
        <taxon>Eukaryota</taxon>
        <taxon>Fungi</taxon>
        <taxon>Fungi incertae sedis</taxon>
        <taxon>Zoopagomycota</taxon>
        <taxon>Kickxellomycotina</taxon>
        <taxon>Dimargaritomycetes</taxon>
        <taxon>Dimargaritales</taxon>
        <taxon>Dimargaritaceae</taxon>
        <taxon>Dispira</taxon>
    </lineage>
</organism>
<dbReference type="CDD" id="cd04301">
    <property type="entry name" value="NAT_SF"/>
    <property type="match status" value="1"/>
</dbReference>
<comment type="similarity">
    <text evidence="2">Belongs to the MYST (SAS/MOZ) family.</text>
</comment>
<evidence type="ECO:0000256" key="13">
    <source>
        <dbReference type="PIRSR" id="PIRSR602717-51"/>
    </source>
</evidence>
<evidence type="ECO:0000256" key="11">
    <source>
        <dbReference type="ARBA" id="ARBA00023242"/>
    </source>
</evidence>
<keyword evidence="17" id="KW-1185">Reference proteome</keyword>
<feature type="domain" description="MYST-type HAT" evidence="15">
    <location>
        <begin position="86"/>
        <end position="359"/>
    </location>
</feature>
<dbReference type="InterPro" id="IPR002717">
    <property type="entry name" value="HAT_MYST-type"/>
</dbReference>
<dbReference type="Gene3D" id="3.40.630.30">
    <property type="match status" value="1"/>
</dbReference>
<dbReference type="InterPro" id="IPR040706">
    <property type="entry name" value="Zf-MYST"/>
</dbReference>
<dbReference type="Gene3D" id="1.10.10.10">
    <property type="entry name" value="Winged helix-like DNA-binding domain superfamily/Winged helix DNA-binding domain"/>
    <property type="match status" value="1"/>
</dbReference>
<feature type="active site" description="Proton donor/acceptor" evidence="13">
    <location>
        <position position="262"/>
    </location>
</feature>
<keyword evidence="6" id="KW-0863">Zinc-finger</keyword>
<evidence type="ECO:0000256" key="5">
    <source>
        <dbReference type="ARBA" id="ARBA00022723"/>
    </source>
</evidence>
<dbReference type="InterPro" id="IPR050603">
    <property type="entry name" value="MYST_HAT"/>
</dbReference>
<feature type="compositionally biased region" description="Polar residues" evidence="14">
    <location>
        <begin position="49"/>
        <end position="80"/>
    </location>
</feature>
<proteinExistence type="inferred from homology"/>
<name>A0A9W8AV75_9FUNG</name>
<sequence>MKRVKPTVADSHSTSTPSDNPKRVRRSSPPRSSPSHKCNGHDPALLRSDPSTNGTSTTRQVKSNHTEDTTGTSGLHTISATHDDTDKPPPALQVVWGPYRLTTWYEHRYPATADPYYVCEWCFKYMRQPETLVSHQPKCTYREPPGAVIYKEGHRLRAYTVDGKQHKLYCQNLCLFGKLFLDNKTVCFDIERFDFYVLTTSTTSTSPRQTVGYFSKEKHSPENYNLACIVVFPPFQGQGYGRLLVELSYQLSVRLGQVGTPERPLSQQATLAYSRHWQRAVLSALAELNQEYIPLSDVAERTGMVYPDILTALYQLGLMRHWHGKLIVCIPKEDLRTRLKQWSTSLNPRIREEALVPLPM</sequence>
<dbReference type="PROSITE" id="PS51726">
    <property type="entry name" value="MYST_HAT"/>
    <property type="match status" value="1"/>
</dbReference>
<dbReference type="GO" id="GO:0006355">
    <property type="term" value="P:regulation of DNA-templated transcription"/>
    <property type="evidence" value="ECO:0007669"/>
    <property type="project" value="InterPro"/>
</dbReference>
<keyword evidence="5" id="KW-0479">Metal-binding</keyword>
<gene>
    <name evidence="16" type="ORF">IWQ62_002715</name>
</gene>
<evidence type="ECO:0000313" key="16">
    <source>
        <dbReference type="EMBL" id="KAJ1965258.1"/>
    </source>
</evidence>